<dbReference type="InterPro" id="IPR043795">
    <property type="entry name" value="N-alpha-Ac-DABA-like"/>
</dbReference>
<dbReference type="SUPFAM" id="SSF53187">
    <property type="entry name" value="Zn-dependent exopeptidases"/>
    <property type="match status" value="1"/>
</dbReference>
<evidence type="ECO:0000259" key="6">
    <source>
        <dbReference type="Pfam" id="PF24827"/>
    </source>
</evidence>
<evidence type="ECO:0000256" key="1">
    <source>
        <dbReference type="ARBA" id="ARBA00001947"/>
    </source>
</evidence>
<dbReference type="Pfam" id="PF24827">
    <property type="entry name" value="AstE_AspA_cat"/>
    <property type="match status" value="1"/>
</dbReference>
<evidence type="ECO:0000256" key="2">
    <source>
        <dbReference type="ARBA" id="ARBA00022723"/>
    </source>
</evidence>
<keyword evidence="3" id="KW-0378">Hydrolase</keyword>
<dbReference type="InterPro" id="IPR055438">
    <property type="entry name" value="AstE_AspA_cat"/>
</dbReference>
<keyword evidence="4" id="KW-0862">Zinc</keyword>
<evidence type="ECO:0000313" key="8">
    <source>
        <dbReference type="Proteomes" id="UP001217083"/>
    </source>
</evidence>
<comment type="caution">
    <text evidence="7">The sequence shown here is derived from an EMBL/GenBank/DDBJ whole genome shotgun (WGS) entry which is preliminary data.</text>
</comment>
<feature type="chain" id="PRO_5045411731" evidence="5">
    <location>
        <begin position="19"/>
        <end position="344"/>
    </location>
</feature>
<dbReference type="PANTHER" id="PTHR37326:SF1">
    <property type="entry name" value="BLL3975 PROTEIN"/>
    <property type="match status" value="1"/>
</dbReference>
<name>A0ABT5XMB3_9FLAO</name>
<evidence type="ECO:0000313" key="7">
    <source>
        <dbReference type="EMBL" id="MDF0707028.1"/>
    </source>
</evidence>
<keyword evidence="8" id="KW-1185">Reference proteome</keyword>
<dbReference type="PANTHER" id="PTHR37326">
    <property type="entry name" value="BLL3975 PROTEIN"/>
    <property type="match status" value="1"/>
</dbReference>
<evidence type="ECO:0000256" key="4">
    <source>
        <dbReference type="ARBA" id="ARBA00022833"/>
    </source>
</evidence>
<dbReference type="RefSeq" id="WP_275649063.1">
    <property type="nucleotide sequence ID" value="NZ_JARFVA010000002.1"/>
</dbReference>
<comment type="cofactor">
    <cofactor evidence="1">
        <name>Zn(2+)</name>
        <dbReference type="ChEBI" id="CHEBI:29105"/>
    </cofactor>
</comment>
<gene>
    <name evidence="7" type="ORF">PY091_07360</name>
</gene>
<feature type="signal peptide" evidence="5">
    <location>
        <begin position="1"/>
        <end position="18"/>
    </location>
</feature>
<dbReference type="Gene3D" id="3.40.630.10">
    <property type="entry name" value="Zn peptidases"/>
    <property type="match status" value="1"/>
</dbReference>
<keyword evidence="2" id="KW-0479">Metal-binding</keyword>
<evidence type="ECO:0000256" key="3">
    <source>
        <dbReference type="ARBA" id="ARBA00022801"/>
    </source>
</evidence>
<organism evidence="7 8">
    <name type="scientific">Flagellimonas okinawensis</name>
    <dbReference type="NCBI Taxonomy" id="3031324"/>
    <lineage>
        <taxon>Bacteria</taxon>
        <taxon>Pseudomonadati</taxon>
        <taxon>Bacteroidota</taxon>
        <taxon>Flavobacteriia</taxon>
        <taxon>Flavobacteriales</taxon>
        <taxon>Flavobacteriaceae</taxon>
        <taxon>Flagellimonas</taxon>
    </lineage>
</organism>
<feature type="domain" description="Succinylglutamate desuccinylase/Aspartoacylase catalytic" evidence="6">
    <location>
        <begin position="68"/>
        <end position="252"/>
    </location>
</feature>
<accession>A0ABT5XMB3</accession>
<dbReference type="PIRSF" id="PIRSF039012">
    <property type="entry name" value="ASP"/>
    <property type="match status" value="1"/>
</dbReference>
<dbReference type="CDD" id="cd06251">
    <property type="entry name" value="M14_ASTE_ASPA-like"/>
    <property type="match status" value="1"/>
</dbReference>
<proteinExistence type="predicted"/>
<dbReference type="EMBL" id="JARFVA010000002">
    <property type="protein sequence ID" value="MDF0707028.1"/>
    <property type="molecule type" value="Genomic_DNA"/>
</dbReference>
<dbReference type="InterPro" id="IPR053138">
    <property type="entry name" value="N-alpha-Ac-DABA_deacetylase"/>
</dbReference>
<dbReference type="Proteomes" id="UP001217083">
    <property type="component" value="Unassembled WGS sequence"/>
</dbReference>
<evidence type="ECO:0000256" key="5">
    <source>
        <dbReference type="SAM" id="SignalP"/>
    </source>
</evidence>
<protein>
    <submittedName>
        <fullName evidence="7">Succinylglutamate desuccinylase/aspartoacylase family protein</fullName>
    </submittedName>
</protein>
<reference evidence="7 8" key="1">
    <citation type="submission" date="2023-03" db="EMBL/GenBank/DDBJ databases">
        <title>Muricauda XX sp. nov. and Muricauda XXX sp. nov., two novel species isolated from Okinawa Trough.</title>
        <authorList>
            <person name="Cao W."/>
            <person name="Deng X."/>
        </authorList>
    </citation>
    <scope>NUCLEOTIDE SEQUENCE [LARGE SCALE GENOMIC DNA]</scope>
    <source>
        <strain evidence="7 8">81s02</strain>
    </source>
</reference>
<sequence length="344" mass="37595">MKASVFCCLLFFSTLLSGQSKEIPVVNQIILDDYETGILHKVWLALGEDGFNQPIKIPVIIAKGNDNGKVLGLTAAIHGNELNGIRIVQQVMNSLNVSELIGTVIAIPGLNPLAIASNQREFLDLQDLNRLFPGKENGNRSQQMAFQIAEKVIPLFDYHVDLHTASFGRVNSLYGRGNMEDEVLANMLRALEPDIIVSNKGKASFGEASGLTMRAFAIGKGVKSITVEFGDPQVYQEEMINRGIVGIGNLLKWLQFIPGAIDLAEPQNVCSKSYWLFTKKGGYLEVFVELKEKVVKGQSIGVLRDSFGQIVEEYVAPEDGIVIGKSTNPVNISGGRIIHLGILE</sequence>
<keyword evidence="5" id="KW-0732">Signal</keyword>